<feature type="compositionally biased region" description="Basic residues" evidence="4">
    <location>
        <begin position="1296"/>
        <end position="1307"/>
    </location>
</feature>
<evidence type="ECO:0000256" key="4">
    <source>
        <dbReference type="SAM" id="MobiDB-lite"/>
    </source>
</evidence>
<name>A0A6A6EQF6_9PEZI</name>
<feature type="region of interest" description="Disordered" evidence="4">
    <location>
        <begin position="1061"/>
        <end position="1197"/>
    </location>
</feature>
<keyword evidence="2" id="KW-0597">Phosphoprotein</keyword>
<gene>
    <name evidence="6" type="ORF">K469DRAFT_551309</name>
</gene>
<feature type="region of interest" description="Disordered" evidence="4">
    <location>
        <begin position="743"/>
        <end position="801"/>
    </location>
</feature>
<evidence type="ECO:0000256" key="1">
    <source>
        <dbReference type="ARBA" id="ARBA00004123"/>
    </source>
</evidence>
<dbReference type="Pfam" id="PF09444">
    <property type="entry name" value="MRC1"/>
    <property type="match status" value="1"/>
</dbReference>
<protein>
    <recommendedName>
        <fullName evidence="5">DNA replication checkpoint mediator MRC1 domain-containing protein</fullName>
    </recommendedName>
</protein>
<feature type="domain" description="DNA replication checkpoint mediator MRC1" evidence="5">
    <location>
        <begin position="925"/>
        <end position="1061"/>
    </location>
</feature>
<feature type="compositionally biased region" description="Acidic residues" evidence="4">
    <location>
        <begin position="933"/>
        <end position="943"/>
    </location>
</feature>
<feature type="compositionally biased region" description="Basic and acidic residues" evidence="4">
    <location>
        <begin position="202"/>
        <end position="236"/>
    </location>
</feature>
<dbReference type="OrthoDB" id="2130597at2759"/>
<organism evidence="6 7">
    <name type="scientific">Zopfia rhizophila CBS 207.26</name>
    <dbReference type="NCBI Taxonomy" id="1314779"/>
    <lineage>
        <taxon>Eukaryota</taxon>
        <taxon>Fungi</taxon>
        <taxon>Dikarya</taxon>
        <taxon>Ascomycota</taxon>
        <taxon>Pezizomycotina</taxon>
        <taxon>Dothideomycetes</taxon>
        <taxon>Dothideomycetes incertae sedis</taxon>
        <taxon>Zopfiaceae</taxon>
        <taxon>Zopfia</taxon>
    </lineage>
</organism>
<feature type="region of interest" description="Disordered" evidence="4">
    <location>
        <begin position="553"/>
        <end position="724"/>
    </location>
</feature>
<dbReference type="PANTHER" id="PTHR14396:SF10">
    <property type="entry name" value="CLASPIN"/>
    <property type="match status" value="1"/>
</dbReference>
<accession>A0A6A6EQF6</accession>
<feature type="compositionally biased region" description="Acidic residues" evidence="4">
    <location>
        <begin position="50"/>
        <end position="59"/>
    </location>
</feature>
<feature type="compositionally biased region" description="Acidic residues" evidence="4">
    <location>
        <begin position="581"/>
        <end position="632"/>
    </location>
</feature>
<feature type="region of interest" description="Disordered" evidence="4">
    <location>
        <begin position="926"/>
        <end position="968"/>
    </location>
</feature>
<sequence length="1321" mass="145374">MELRLRDDKAETASIDNAGFDVEDTIDSSQPSRPTQTARTTNTLSKLAESDTESEDEEVPVQIPRGKMVARLIPQHTHDTSESEDSNDDGGAYERVRKSLIATSAQQEATKEPEHEEKAADAATSEEEDESPVRTQKFRRLATRKDLSSPERKSPSPARSRRSSPGLFVTPDASPMTVKTSKAAPTEDSDSDNSTSPAAGTDLHERVARIRAERKAKQGAEQSKGEQKSKRQERTSKPAHHRSSQDSDSDPDGENGRRLTQQSRPTRKASKKAMEEMNREQQRISRNMQLTHQAKTKKKYGIKDLFAKFDYKQGIPEEIEALPTPDASSVLASSDVEGHGPHDTPPTSPPSQEEVGKTDVMAGIQTPAATAPLDAKEKVTPIAEIMPQETTHVDKGKVRAPEFQHVPVNPLIAQTQPATVQNGRVAPPKLASTDMVDLSDSDEGLEVVKPKSRFPVFDRLPQKKEREAPSLLHLRHLAHLTSPGKKVPRGRVSMNTTELQNFLMRRARHQAQKEKEEKIEELRRRGIHIETEEEREKLQLEIEDMAAQLEKAREEDLKLRKIEKGEAKKNGEVGDGLLSSDESEDEDYVENVEEGVEEVEEEAELELSGSEEEYVDGEDSGNEEELDDEDDAAEPKSNGLLDQEADKDDDEEEKPPTDEQLDDHDELEDKTMNAPARKQATNRTRNVVIDDEDESEDEAPPKQLPQTTQDDGMAAFGFDNTGSTSLGLTQMFAGTMVNLESGSQAAHLPDTKEEQNSLDFLRSLPDTQPGGIFGATPDLLVPNSQDPTSQQGDGLPNAPVSQFNLGISQLIETSPAAFSQTQLSEMPEPTQDAGFELSRSPAGLIPPPSTIDTVMMAVDESPVAKRKGRLQRRKVVAELSEVDEDNAGTESDFEGAGAAPKNGNVFDVMRKAARKPLVDNFSKKTSWAKDVVEEQAEESEDEYAGIGGASDDDSGEEDEEISKMMDESDIKVDERKIAAYYAERAKADDEKNINQLYKDVMNGGFRKRRGGDAFDMSDSEDEVEQRRRKKQMEFQKMRKALLADEKLGKIAQNPKQQAFFRSLEDYDDDPDFGFLNAPDIDMEMEADTSQSNGSQEGNADITVPDSQESSIKMAPVNPLKRKAADSQEKENRPPPHLRRTAPADNLTRKPITIADVQHSVSELLDDPHFVPESQYSEPESEDEASIPVKPVSRKPIIDRLSLSRTASIGSNADAASNMAFHAPSAGAHQPGFRVPSLIRRATSNFSTTTSASSSGANTPVEGSGVRRGGTGRSNIHAQAREAERRAALEKSEARRKASLKKKVGAARGKRSVLGCLDGGFE</sequence>
<proteinExistence type="predicted"/>
<comment type="subcellular location">
    <subcellularLocation>
        <location evidence="1">Nucleus</location>
    </subcellularLocation>
</comment>
<feature type="region of interest" description="Disordered" evidence="4">
    <location>
        <begin position="819"/>
        <end position="849"/>
    </location>
</feature>
<evidence type="ECO:0000256" key="2">
    <source>
        <dbReference type="ARBA" id="ARBA00022553"/>
    </source>
</evidence>
<feature type="compositionally biased region" description="Basic and acidic residues" evidence="4">
    <location>
        <begin position="1122"/>
        <end position="1133"/>
    </location>
</feature>
<evidence type="ECO:0000313" key="6">
    <source>
        <dbReference type="EMBL" id="KAF2193804.1"/>
    </source>
</evidence>
<keyword evidence="7" id="KW-1185">Reference proteome</keyword>
<feature type="compositionally biased region" description="Basic and acidic residues" evidence="4">
    <location>
        <begin position="143"/>
        <end position="154"/>
    </location>
</feature>
<dbReference type="GO" id="GO:0007095">
    <property type="term" value="P:mitotic G2 DNA damage checkpoint signaling"/>
    <property type="evidence" value="ECO:0007669"/>
    <property type="project" value="TreeGrafter"/>
</dbReference>
<dbReference type="InterPro" id="IPR024146">
    <property type="entry name" value="Claspin"/>
</dbReference>
<feature type="compositionally biased region" description="Acidic residues" evidence="4">
    <location>
        <begin position="950"/>
        <end position="960"/>
    </location>
</feature>
<feature type="compositionally biased region" description="Polar residues" evidence="4">
    <location>
        <begin position="284"/>
        <end position="293"/>
    </location>
</feature>
<dbReference type="GO" id="GO:0010997">
    <property type="term" value="F:anaphase-promoting complex binding"/>
    <property type="evidence" value="ECO:0007669"/>
    <property type="project" value="TreeGrafter"/>
</dbReference>
<feature type="compositionally biased region" description="Polar residues" evidence="4">
    <location>
        <begin position="782"/>
        <end position="792"/>
    </location>
</feature>
<feature type="region of interest" description="Disordered" evidence="4">
    <location>
        <begin position="1221"/>
        <end position="1307"/>
    </location>
</feature>
<dbReference type="PANTHER" id="PTHR14396">
    <property type="entry name" value="CLASPIN"/>
    <property type="match status" value="1"/>
</dbReference>
<evidence type="ECO:0000259" key="5">
    <source>
        <dbReference type="Pfam" id="PF09444"/>
    </source>
</evidence>
<dbReference type="InterPro" id="IPR018564">
    <property type="entry name" value="Repl_chkpnt_MRC1_dom"/>
</dbReference>
<feature type="region of interest" description="Disordered" evidence="4">
    <location>
        <begin position="1006"/>
        <end position="1029"/>
    </location>
</feature>
<feature type="compositionally biased region" description="Basic and acidic residues" evidence="4">
    <location>
        <begin position="272"/>
        <end position="283"/>
    </location>
</feature>
<evidence type="ECO:0000313" key="7">
    <source>
        <dbReference type="Proteomes" id="UP000800200"/>
    </source>
</evidence>
<reference evidence="6" key="1">
    <citation type="journal article" date="2020" name="Stud. Mycol.">
        <title>101 Dothideomycetes genomes: a test case for predicting lifestyles and emergence of pathogens.</title>
        <authorList>
            <person name="Haridas S."/>
            <person name="Albert R."/>
            <person name="Binder M."/>
            <person name="Bloem J."/>
            <person name="Labutti K."/>
            <person name="Salamov A."/>
            <person name="Andreopoulos B."/>
            <person name="Baker S."/>
            <person name="Barry K."/>
            <person name="Bills G."/>
            <person name="Bluhm B."/>
            <person name="Cannon C."/>
            <person name="Castanera R."/>
            <person name="Culley D."/>
            <person name="Daum C."/>
            <person name="Ezra D."/>
            <person name="Gonzalez J."/>
            <person name="Henrissat B."/>
            <person name="Kuo A."/>
            <person name="Liang C."/>
            <person name="Lipzen A."/>
            <person name="Lutzoni F."/>
            <person name="Magnuson J."/>
            <person name="Mondo S."/>
            <person name="Nolan M."/>
            <person name="Ohm R."/>
            <person name="Pangilinan J."/>
            <person name="Park H.-J."/>
            <person name="Ramirez L."/>
            <person name="Alfaro M."/>
            <person name="Sun H."/>
            <person name="Tritt A."/>
            <person name="Yoshinaga Y."/>
            <person name="Zwiers L.-H."/>
            <person name="Turgeon B."/>
            <person name="Goodwin S."/>
            <person name="Spatafora J."/>
            <person name="Crous P."/>
            <person name="Grigoriev I."/>
        </authorList>
    </citation>
    <scope>NUCLEOTIDE SEQUENCE</scope>
    <source>
        <strain evidence="6">CBS 207.26</strain>
    </source>
</reference>
<feature type="compositionally biased region" description="Polar residues" evidence="4">
    <location>
        <begin position="1087"/>
        <end position="1097"/>
    </location>
</feature>
<feature type="region of interest" description="Disordered" evidence="4">
    <location>
        <begin position="1"/>
        <end position="298"/>
    </location>
</feature>
<feature type="compositionally biased region" description="Basic and acidic residues" evidence="4">
    <location>
        <begin position="1"/>
        <end position="11"/>
    </location>
</feature>
<feature type="compositionally biased region" description="Acidic residues" evidence="4">
    <location>
        <begin position="643"/>
        <end position="668"/>
    </location>
</feature>
<keyword evidence="3" id="KW-0539">Nucleus</keyword>
<feature type="compositionally biased region" description="Basic and acidic residues" evidence="4">
    <location>
        <begin position="553"/>
        <end position="572"/>
    </location>
</feature>
<feature type="region of interest" description="Disordered" evidence="4">
    <location>
        <begin position="320"/>
        <end position="376"/>
    </location>
</feature>
<feature type="compositionally biased region" description="Basic and acidic residues" evidence="4">
    <location>
        <begin position="1278"/>
        <end position="1295"/>
    </location>
</feature>
<dbReference type="Proteomes" id="UP000800200">
    <property type="component" value="Unassembled WGS sequence"/>
</dbReference>
<feature type="compositionally biased region" description="Acidic residues" evidence="4">
    <location>
        <begin position="881"/>
        <end position="893"/>
    </location>
</feature>
<dbReference type="GO" id="GO:0033314">
    <property type="term" value="P:mitotic DNA replication checkpoint signaling"/>
    <property type="evidence" value="ECO:0007669"/>
    <property type="project" value="TreeGrafter"/>
</dbReference>
<feature type="compositionally biased region" description="Polar residues" evidence="4">
    <location>
        <begin position="27"/>
        <end position="45"/>
    </location>
</feature>
<feature type="compositionally biased region" description="Basic and acidic residues" evidence="4">
    <location>
        <begin position="109"/>
        <end position="120"/>
    </location>
</feature>
<feature type="compositionally biased region" description="Acidic residues" evidence="4">
    <location>
        <begin position="689"/>
        <end position="698"/>
    </location>
</feature>
<feature type="region of interest" description="Disordered" evidence="4">
    <location>
        <begin position="881"/>
        <end position="902"/>
    </location>
</feature>
<dbReference type="EMBL" id="ML994613">
    <property type="protein sequence ID" value="KAF2193804.1"/>
    <property type="molecule type" value="Genomic_DNA"/>
</dbReference>
<dbReference type="GO" id="GO:0005634">
    <property type="term" value="C:nucleus"/>
    <property type="evidence" value="ECO:0007669"/>
    <property type="project" value="UniProtKB-SubCell"/>
</dbReference>
<evidence type="ECO:0000256" key="3">
    <source>
        <dbReference type="ARBA" id="ARBA00023242"/>
    </source>
</evidence>
<feature type="compositionally biased region" description="Low complexity" evidence="4">
    <location>
        <begin position="1241"/>
        <end position="1258"/>
    </location>
</feature>